<dbReference type="AlphaFoldDB" id="A0A2P5YNB5"/>
<dbReference type="FunFam" id="3.40.50.450:FF:000002">
    <property type="entry name" value="ATP-dependent 6-phosphofructokinase"/>
    <property type="match status" value="1"/>
</dbReference>
<dbReference type="InterPro" id="IPR022953">
    <property type="entry name" value="ATP_PFK"/>
</dbReference>
<dbReference type="GO" id="GO:0006002">
    <property type="term" value="P:fructose 6-phosphate metabolic process"/>
    <property type="evidence" value="ECO:0007669"/>
    <property type="project" value="InterPro"/>
</dbReference>
<comment type="catalytic activity">
    <reaction evidence="11">
        <text>beta-D-fructose 6-phosphate + ATP = beta-D-fructose 1,6-bisphosphate + ADP + H(+)</text>
        <dbReference type="Rhea" id="RHEA:16109"/>
        <dbReference type="ChEBI" id="CHEBI:15378"/>
        <dbReference type="ChEBI" id="CHEBI:30616"/>
        <dbReference type="ChEBI" id="CHEBI:32966"/>
        <dbReference type="ChEBI" id="CHEBI:57634"/>
        <dbReference type="ChEBI" id="CHEBI:456216"/>
        <dbReference type="EC" id="2.7.1.11"/>
    </reaction>
</comment>
<dbReference type="UniPathway" id="UPA00109">
    <property type="reaction ID" value="UER00182"/>
</dbReference>
<dbReference type="InterPro" id="IPR050929">
    <property type="entry name" value="PFKA"/>
</dbReference>
<evidence type="ECO:0000256" key="11">
    <source>
        <dbReference type="ARBA" id="ARBA00048070"/>
    </source>
</evidence>
<dbReference type="PANTHER" id="PTHR45770">
    <property type="entry name" value="ATP-DEPENDENT 6-PHOSPHOFRUCTOKINASE 1"/>
    <property type="match status" value="1"/>
</dbReference>
<accession>A0A2P5YNB5</accession>
<gene>
    <name evidence="14" type="ORF">GOBAR_AA03484</name>
</gene>
<keyword evidence="3" id="KW-0021">Allosteric enzyme</keyword>
<keyword evidence="10" id="KW-0324">Glycolysis</keyword>
<organism evidence="14 15">
    <name type="scientific">Gossypium barbadense</name>
    <name type="common">Sea Island cotton</name>
    <name type="synonym">Hibiscus barbadensis</name>
    <dbReference type="NCBI Taxonomy" id="3634"/>
    <lineage>
        <taxon>Eukaryota</taxon>
        <taxon>Viridiplantae</taxon>
        <taxon>Streptophyta</taxon>
        <taxon>Embryophyta</taxon>
        <taxon>Tracheophyta</taxon>
        <taxon>Spermatophyta</taxon>
        <taxon>Magnoliopsida</taxon>
        <taxon>eudicotyledons</taxon>
        <taxon>Gunneridae</taxon>
        <taxon>Pentapetalae</taxon>
        <taxon>rosids</taxon>
        <taxon>malvids</taxon>
        <taxon>Malvales</taxon>
        <taxon>Malvaceae</taxon>
        <taxon>Malvoideae</taxon>
        <taxon>Gossypium</taxon>
    </lineage>
</organism>
<dbReference type="GO" id="GO:0003872">
    <property type="term" value="F:6-phosphofructokinase activity"/>
    <property type="evidence" value="ECO:0007669"/>
    <property type="project" value="UniProtKB-EC"/>
</dbReference>
<evidence type="ECO:0000256" key="1">
    <source>
        <dbReference type="ARBA" id="ARBA00001946"/>
    </source>
</evidence>
<dbReference type="Gene3D" id="3.40.50.450">
    <property type="match status" value="1"/>
</dbReference>
<evidence type="ECO:0000256" key="4">
    <source>
        <dbReference type="ARBA" id="ARBA00022679"/>
    </source>
</evidence>
<proteinExistence type="predicted"/>
<dbReference type="Proteomes" id="UP000239757">
    <property type="component" value="Unassembled WGS sequence"/>
</dbReference>
<dbReference type="EMBL" id="KZ662962">
    <property type="protein sequence ID" value="PPS17089.1"/>
    <property type="molecule type" value="Genomic_DNA"/>
</dbReference>
<dbReference type="NCBIfam" id="NF005301">
    <property type="entry name" value="PRK06830.1"/>
    <property type="match status" value="1"/>
</dbReference>
<feature type="domain" description="Phosphofructokinase" evidence="13">
    <location>
        <begin position="151"/>
        <end position="454"/>
    </location>
</feature>
<keyword evidence="4" id="KW-0808">Transferase</keyword>
<comment type="cofactor">
    <cofactor evidence="1">
        <name>Mg(2+)</name>
        <dbReference type="ChEBI" id="CHEBI:18420"/>
    </cofactor>
</comment>
<evidence type="ECO:0000256" key="6">
    <source>
        <dbReference type="ARBA" id="ARBA00022741"/>
    </source>
</evidence>
<keyword evidence="5" id="KW-0479">Metal-binding</keyword>
<evidence type="ECO:0000313" key="14">
    <source>
        <dbReference type="EMBL" id="PPS17089.1"/>
    </source>
</evidence>
<sequence>MDSTSSSASLIIPSFRCFDATNHRRYYSTLPSCSPTPRGGAGGSASIHVMGNSTTIADPKIVTGDCGYLLDDVAHLSDYIKDLPTYSNPLQDNPAYSVVKQYFVDVDDTVAEKIVVSKESPRGTHFRRAGPRQKVYFESDEVQCMYCNMWGLCPGINTVIREIVCGLYHMYGVTGVLGIEGGYKGFYARNTIPLTPKVVNDIHKRVGTILGTSRGGHDTSKIVDSIQDRALKLNISQVYIIGGDGTQKGASVIFEEIRRRGLKVAVVGIPKTIDNDIPVIDKSFGFDTAVEEAQRAISAAHVESESIENGIGLVKLMGRHSGFIAMYATLASRDVDCCLIPESPFYLEGPGGLFEYIGKRLNENAHMVIVVAEGAGQELLSGNTCTMDNIDALGNKQLQDVGFWISQKIKDHFSEKQKLTINLKYIDPTYMICAVPSNASDNVYCTLLAHSAIHGAMARYTGFTVGPVNGKHSCIPFQRITERQNKVVITDRMWARCLSSTNQPSFFSAKQPFEKIGDEKHGDNHVEDLAIKENIDIRPFFMKFGVVVALSFAGFLYHRLKTRKIKPYLPPPPLLHVSDCLVEIDSSGNDRHKEILPTSEPEEMSMQRTSVDASVDLSPSNKHGEDVFLLPEFSDNVGTSLKLQTETARLELDTSTTSRSAEKDDYEQEIKYLRNMVRMLSERERNLELQLLEYYGLKEQEAAVFELQNQLKINKMEAKRFNHKIESLQSENQRLEAQVVDHARVMAELETAKSKIKLFKKKLKQEAEQNREQILSLQKKVARFQEQELKASANNQDAESNLQRVKALEIEGDELRKSNMRLQMENSELSHKLQSTQILANSVFDHSEVEALNEMSNHLREENQELTKQIEQLRAEKFTDVEELVYLRWINACLRYELKNYQPLAGRTVARDLSKGLSPRSEEKAKKLVLEYAKADGGIGDKGIINHMDFDCDQWFHSSSQTSFATDDSSCDNSSSASKPTNKIKFFKKLRRLLRGKDNTSKAEEDADSPTSNCSSVDIPRWRSLNLDQTKEAEKFRRNSDFSSYGFKRLISGKDDGLDSPVEPSRLYQDADSVLKFAEVLKQPIPAEGKIPKKAASIM</sequence>
<protein>
    <recommendedName>
        <fullName evidence="13">Phosphofructokinase domain-containing protein</fullName>
    </recommendedName>
</protein>
<keyword evidence="9" id="KW-0460">Magnesium</keyword>
<evidence type="ECO:0000259" key="13">
    <source>
        <dbReference type="Pfam" id="PF00365"/>
    </source>
</evidence>
<evidence type="ECO:0000256" key="9">
    <source>
        <dbReference type="ARBA" id="ARBA00022842"/>
    </source>
</evidence>
<keyword evidence="8" id="KW-0067">ATP-binding</keyword>
<dbReference type="PRINTS" id="PR00476">
    <property type="entry name" value="PHFRCTKINASE"/>
</dbReference>
<evidence type="ECO:0000256" key="5">
    <source>
        <dbReference type="ARBA" id="ARBA00022723"/>
    </source>
</evidence>
<evidence type="ECO:0000313" key="15">
    <source>
        <dbReference type="Proteomes" id="UP000239757"/>
    </source>
</evidence>
<dbReference type="InterPro" id="IPR035966">
    <property type="entry name" value="PKF_sf"/>
</dbReference>
<dbReference type="Pfam" id="PF00365">
    <property type="entry name" value="PFK"/>
    <property type="match status" value="1"/>
</dbReference>
<evidence type="ECO:0000256" key="8">
    <source>
        <dbReference type="ARBA" id="ARBA00022840"/>
    </source>
</evidence>
<feature type="coiled-coil region" evidence="12">
    <location>
        <begin position="663"/>
        <end position="825"/>
    </location>
</feature>
<comment type="function">
    <text evidence="2">Catalyzes the phosphorylation of D-fructose 6-phosphate to fructose 1,6-bisphosphate by ATP, the first committing step of glycolysis.</text>
</comment>
<keyword evidence="6" id="KW-0547">Nucleotide-binding</keyword>
<evidence type="ECO:0000256" key="12">
    <source>
        <dbReference type="SAM" id="Coils"/>
    </source>
</evidence>
<dbReference type="GO" id="GO:0005524">
    <property type="term" value="F:ATP binding"/>
    <property type="evidence" value="ECO:0007669"/>
    <property type="project" value="UniProtKB-KW"/>
</dbReference>
<dbReference type="GO" id="GO:0005737">
    <property type="term" value="C:cytoplasm"/>
    <property type="evidence" value="ECO:0007669"/>
    <property type="project" value="UniProtKB-ARBA"/>
</dbReference>
<reference evidence="14 15" key="1">
    <citation type="submission" date="2015-01" db="EMBL/GenBank/DDBJ databases">
        <title>Genome of allotetraploid Gossypium barbadense reveals genomic plasticity and fiber elongation in cotton evolution.</title>
        <authorList>
            <person name="Chen X."/>
            <person name="Liu X."/>
            <person name="Zhao B."/>
            <person name="Zheng H."/>
            <person name="Hu Y."/>
            <person name="Lu G."/>
            <person name="Yang C."/>
            <person name="Chen J."/>
            <person name="Shan C."/>
            <person name="Zhang L."/>
            <person name="Zhou Y."/>
            <person name="Wang L."/>
            <person name="Guo W."/>
            <person name="Bai Y."/>
            <person name="Ruan J."/>
            <person name="Shangguan X."/>
            <person name="Mao Y."/>
            <person name="Jiang J."/>
            <person name="Zhu Y."/>
            <person name="Lei J."/>
            <person name="Kang H."/>
            <person name="Chen S."/>
            <person name="He X."/>
            <person name="Wang R."/>
            <person name="Wang Y."/>
            <person name="Chen J."/>
            <person name="Wang L."/>
            <person name="Yu S."/>
            <person name="Wang B."/>
            <person name="Wei J."/>
            <person name="Song S."/>
            <person name="Lu X."/>
            <person name="Gao Z."/>
            <person name="Gu W."/>
            <person name="Deng X."/>
            <person name="Ma D."/>
            <person name="Wang S."/>
            <person name="Liang W."/>
            <person name="Fang L."/>
            <person name="Cai C."/>
            <person name="Zhu X."/>
            <person name="Zhou B."/>
            <person name="Zhang Y."/>
            <person name="Chen Z."/>
            <person name="Xu S."/>
            <person name="Zhu R."/>
            <person name="Wang S."/>
            <person name="Zhang T."/>
            <person name="Zhao G."/>
        </authorList>
    </citation>
    <scope>NUCLEOTIDE SEQUENCE [LARGE SCALE GENOMIC DNA]</scope>
    <source>
        <strain evidence="15">cv. Xinhai21</strain>
        <tissue evidence="14">Leaf</tissue>
    </source>
</reference>
<evidence type="ECO:0000256" key="10">
    <source>
        <dbReference type="ARBA" id="ARBA00023152"/>
    </source>
</evidence>
<dbReference type="InterPro" id="IPR000023">
    <property type="entry name" value="Phosphofructokinase_dom"/>
</dbReference>
<evidence type="ECO:0000256" key="3">
    <source>
        <dbReference type="ARBA" id="ARBA00022533"/>
    </source>
</evidence>
<dbReference type="GO" id="GO:0046872">
    <property type="term" value="F:metal ion binding"/>
    <property type="evidence" value="ECO:0007669"/>
    <property type="project" value="UniProtKB-KW"/>
</dbReference>
<dbReference type="OrthoDB" id="1870283at2759"/>
<evidence type="ECO:0000256" key="2">
    <source>
        <dbReference type="ARBA" id="ARBA00002659"/>
    </source>
</evidence>
<name>A0A2P5YNB5_GOSBA</name>
<keyword evidence="7" id="KW-0418">Kinase</keyword>
<dbReference type="SUPFAM" id="SSF53784">
    <property type="entry name" value="Phosphofructokinase"/>
    <property type="match status" value="1"/>
</dbReference>
<feature type="coiled-coil region" evidence="12">
    <location>
        <begin position="849"/>
        <end position="876"/>
    </location>
</feature>
<evidence type="ECO:0000256" key="7">
    <source>
        <dbReference type="ARBA" id="ARBA00022777"/>
    </source>
</evidence>
<keyword evidence="12" id="KW-0175">Coiled coil</keyword>